<feature type="transmembrane region" description="Helical" evidence="5">
    <location>
        <begin position="63"/>
        <end position="80"/>
    </location>
</feature>
<accession>A0A0G1FC93</accession>
<evidence type="ECO:0000259" key="6">
    <source>
        <dbReference type="PROSITE" id="PS51012"/>
    </source>
</evidence>
<comment type="subcellular location">
    <subcellularLocation>
        <location evidence="5">Cell membrane</location>
        <topology evidence="5">Multi-pass membrane protein</topology>
    </subcellularLocation>
    <subcellularLocation>
        <location evidence="1">Membrane</location>
        <topology evidence="1">Multi-pass membrane protein</topology>
    </subcellularLocation>
</comment>
<dbReference type="STRING" id="1618446.UV61_C0029G0003"/>
<evidence type="ECO:0000313" key="7">
    <source>
        <dbReference type="EMBL" id="KKS84483.1"/>
    </source>
</evidence>
<gene>
    <name evidence="7" type="ORF">UV61_C0029G0003</name>
</gene>
<evidence type="ECO:0000256" key="5">
    <source>
        <dbReference type="RuleBase" id="RU361157"/>
    </source>
</evidence>
<dbReference type="Proteomes" id="UP000034050">
    <property type="component" value="Unassembled WGS sequence"/>
</dbReference>
<feature type="transmembrane region" description="Helical" evidence="5">
    <location>
        <begin position="119"/>
        <end position="142"/>
    </location>
</feature>
<dbReference type="PROSITE" id="PS51012">
    <property type="entry name" value="ABC_TM2"/>
    <property type="match status" value="1"/>
</dbReference>
<comment type="similarity">
    <text evidence="5">Belongs to the ABC-2 integral membrane protein family.</text>
</comment>
<reference evidence="7 8" key="1">
    <citation type="journal article" date="2015" name="Nature">
        <title>rRNA introns, odd ribosomes, and small enigmatic genomes across a large radiation of phyla.</title>
        <authorList>
            <person name="Brown C.T."/>
            <person name="Hug L.A."/>
            <person name="Thomas B.C."/>
            <person name="Sharon I."/>
            <person name="Castelle C.J."/>
            <person name="Singh A."/>
            <person name="Wilkins M.J."/>
            <person name="Williams K.H."/>
            <person name="Banfield J.F."/>
        </authorList>
    </citation>
    <scope>NUCLEOTIDE SEQUENCE [LARGE SCALE GENOMIC DNA]</scope>
</reference>
<keyword evidence="3 5" id="KW-1133">Transmembrane helix</keyword>
<feature type="transmembrane region" description="Helical" evidence="5">
    <location>
        <begin position="148"/>
        <end position="171"/>
    </location>
</feature>
<evidence type="ECO:0000313" key="8">
    <source>
        <dbReference type="Proteomes" id="UP000034050"/>
    </source>
</evidence>
<protein>
    <recommendedName>
        <fullName evidence="5">Transport permease protein</fullName>
    </recommendedName>
</protein>
<dbReference type="PIRSF" id="PIRSF006648">
    <property type="entry name" value="DrrB"/>
    <property type="match status" value="1"/>
</dbReference>
<dbReference type="PANTHER" id="PTHR43229:SF6">
    <property type="entry name" value="ABC-TYPE MULTIDRUG TRANSPORT SYSTEM, PERMEASE COMPONENT"/>
    <property type="match status" value="1"/>
</dbReference>
<keyword evidence="5" id="KW-1003">Cell membrane</keyword>
<dbReference type="EMBL" id="LCFD01000029">
    <property type="protein sequence ID" value="KKS84483.1"/>
    <property type="molecule type" value="Genomic_DNA"/>
</dbReference>
<dbReference type="InterPro" id="IPR000412">
    <property type="entry name" value="ABC_2_transport"/>
</dbReference>
<dbReference type="GO" id="GO:0140359">
    <property type="term" value="F:ABC-type transporter activity"/>
    <property type="evidence" value="ECO:0007669"/>
    <property type="project" value="InterPro"/>
</dbReference>
<feature type="transmembrane region" description="Helical" evidence="5">
    <location>
        <begin position="37"/>
        <end position="56"/>
    </location>
</feature>
<organism evidence="7 8">
    <name type="scientific">Candidatus Gottesmanbacteria bacterium GW2011_GWB1_43_11</name>
    <dbReference type="NCBI Taxonomy" id="1618446"/>
    <lineage>
        <taxon>Bacteria</taxon>
        <taxon>Candidatus Gottesmaniibacteriota</taxon>
    </lineage>
</organism>
<dbReference type="InterPro" id="IPR047817">
    <property type="entry name" value="ABC2_TM_bact-type"/>
</dbReference>
<dbReference type="Pfam" id="PF01061">
    <property type="entry name" value="ABC2_membrane"/>
    <property type="match status" value="1"/>
</dbReference>
<dbReference type="InterPro" id="IPR051784">
    <property type="entry name" value="Nod_factor_ABC_transporter"/>
</dbReference>
<dbReference type="AlphaFoldDB" id="A0A0G1FC93"/>
<keyword evidence="2 5" id="KW-0812">Transmembrane</keyword>
<feature type="transmembrane region" description="Helical" evidence="5">
    <location>
        <begin position="180"/>
        <end position="198"/>
    </location>
</feature>
<dbReference type="InterPro" id="IPR013525">
    <property type="entry name" value="ABC2_TM"/>
</dbReference>
<evidence type="ECO:0000256" key="3">
    <source>
        <dbReference type="ARBA" id="ARBA00022989"/>
    </source>
</evidence>
<sequence length="271" mass="30753">MYFWQLPGELMSIKRIKTSILHSWYHFRHSMETWVDVFWNSALQMLVFSFIAAAFVGTTNELYGAYIVVGMILWNIVWSAEYAMTIGVLWEIWSHSLSTLLISPLTLEEFLLGQAVSSLIKAITSVIVTATIGAVVFHFSLLTLGWPLIIYFIELFMFGGASGMIVLSLILRWGTDVQSLAWSLIFLVQPFGAVFYPVEILPIQIRWIAYVVPTTYIFETIRGQLRDGSVNVNYLFIGTGLNIVYLIFSYVFLRTTFSASKKSGAFARMEG</sequence>
<dbReference type="GO" id="GO:0043190">
    <property type="term" value="C:ATP-binding cassette (ABC) transporter complex"/>
    <property type="evidence" value="ECO:0007669"/>
    <property type="project" value="InterPro"/>
</dbReference>
<name>A0A0G1FC93_9BACT</name>
<keyword evidence="4 5" id="KW-0472">Membrane</keyword>
<feature type="domain" description="ABC transmembrane type-2" evidence="6">
    <location>
        <begin position="32"/>
        <end position="256"/>
    </location>
</feature>
<evidence type="ECO:0000256" key="4">
    <source>
        <dbReference type="ARBA" id="ARBA00023136"/>
    </source>
</evidence>
<proteinExistence type="inferred from homology"/>
<keyword evidence="5" id="KW-0813">Transport</keyword>
<comment type="caution">
    <text evidence="7">The sequence shown here is derived from an EMBL/GenBank/DDBJ whole genome shotgun (WGS) entry which is preliminary data.</text>
</comment>
<dbReference type="PANTHER" id="PTHR43229">
    <property type="entry name" value="NODULATION PROTEIN J"/>
    <property type="match status" value="1"/>
</dbReference>
<feature type="transmembrane region" description="Helical" evidence="5">
    <location>
        <begin position="234"/>
        <end position="253"/>
    </location>
</feature>
<evidence type="ECO:0000256" key="2">
    <source>
        <dbReference type="ARBA" id="ARBA00022692"/>
    </source>
</evidence>
<evidence type="ECO:0000256" key="1">
    <source>
        <dbReference type="ARBA" id="ARBA00004141"/>
    </source>
</evidence>